<keyword evidence="5" id="KW-0812">Transmembrane</keyword>
<feature type="domain" description="Ubiquitin-like protease family profile" evidence="6">
    <location>
        <begin position="736"/>
        <end position="1006"/>
    </location>
</feature>
<dbReference type="InterPro" id="IPR038765">
    <property type="entry name" value="Papain-like_cys_pep_sf"/>
</dbReference>
<evidence type="ECO:0000256" key="2">
    <source>
        <dbReference type="ARBA" id="ARBA00022670"/>
    </source>
</evidence>
<feature type="transmembrane region" description="Helical" evidence="5">
    <location>
        <begin position="271"/>
        <end position="289"/>
    </location>
</feature>
<dbReference type="PANTHER" id="PTHR23516">
    <property type="entry name" value="SAM (S-ADENOSYL METHIONINE) TRANSPORTER"/>
    <property type="match status" value="1"/>
</dbReference>
<dbReference type="CDD" id="cd17487">
    <property type="entry name" value="MFS_MFSD5_like"/>
    <property type="match status" value="1"/>
</dbReference>
<dbReference type="GO" id="GO:0015098">
    <property type="term" value="F:molybdate ion transmembrane transporter activity"/>
    <property type="evidence" value="ECO:0007669"/>
    <property type="project" value="InterPro"/>
</dbReference>
<dbReference type="EMBL" id="CAJOAZ010001876">
    <property type="protein sequence ID" value="CAF3868030.1"/>
    <property type="molecule type" value="Genomic_DNA"/>
</dbReference>
<feature type="transmembrane region" description="Helical" evidence="5">
    <location>
        <begin position="232"/>
        <end position="251"/>
    </location>
</feature>
<comment type="similarity">
    <text evidence="1">Belongs to the peptidase C48 family.</text>
</comment>
<protein>
    <recommendedName>
        <fullName evidence="6">Ubiquitin-like protease family profile domain-containing protein</fullName>
    </recommendedName>
</protein>
<dbReference type="InterPro" id="IPR003653">
    <property type="entry name" value="Peptidase_C48_C"/>
</dbReference>
<dbReference type="SUPFAM" id="SSF103473">
    <property type="entry name" value="MFS general substrate transporter"/>
    <property type="match status" value="1"/>
</dbReference>
<dbReference type="Pfam" id="PF02902">
    <property type="entry name" value="Peptidase_C48"/>
    <property type="match status" value="1"/>
</dbReference>
<feature type="transmembrane region" description="Helical" evidence="5">
    <location>
        <begin position="325"/>
        <end position="347"/>
    </location>
</feature>
<comment type="caution">
    <text evidence="7">The sequence shown here is derived from an EMBL/GenBank/DDBJ whole genome shotgun (WGS) entry which is preliminary data.</text>
</comment>
<dbReference type="GO" id="GO:0006508">
    <property type="term" value="P:proteolysis"/>
    <property type="evidence" value="ECO:0007669"/>
    <property type="project" value="UniProtKB-KW"/>
</dbReference>
<dbReference type="PROSITE" id="PS50600">
    <property type="entry name" value="ULP_PROTEASE"/>
    <property type="match status" value="1"/>
</dbReference>
<keyword evidence="5" id="KW-1133">Transmembrane helix</keyword>
<feature type="region of interest" description="Disordered" evidence="4">
    <location>
        <begin position="850"/>
        <end position="906"/>
    </location>
</feature>
<dbReference type="Proteomes" id="UP000663844">
    <property type="component" value="Unassembled WGS sequence"/>
</dbReference>
<dbReference type="Gene3D" id="1.20.1250.20">
    <property type="entry name" value="MFS general substrate transporter like domains"/>
    <property type="match status" value="2"/>
</dbReference>
<proteinExistence type="inferred from homology"/>
<dbReference type="Gene3D" id="3.40.395.10">
    <property type="entry name" value="Adenoviral Proteinase, Chain A"/>
    <property type="match status" value="1"/>
</dbReference>
<dbReference type="InterPro" id="IPR008509">
    <property type="entry name" value="MOT2/MFSD5"/>
</dbReference>
<accession>A0A819FH21</accession>
<evidence type="ECO:0000256" key="4">
    <source>
        <dbReference type="SAM" id="MobiDB-lite"/>
    </source>
</evidence>
<feature type="transmembrane region" description="Helical" evidence="5">
    <location>
        <begin position="65"/>
        <end position="85"/>
    </location>
</feature>
<evidence type="ECO:0000313" key="8">
    <source>
        <dbReference type="Proteomes" id="UP000663844"/>
    </source>
</evidence>
<feature type="compositionally biased region" description="Polar residues" evidence="4">
    <location>
        <begin position="881"/>
        <end position="898"/>
    </location>
</feature>
<evidence type="ECO:0000259" key="6">
    <source>
        <dbReference type="PROSITE" id="PS50600"/>
    </source>
</evidence>
<dbReference type="Pfam" id="PF05631">
    <property type="entry name" value="MFS_5"/>
    <property type="match status" value="1"/>
</dbReference>
<feature type="compositionally biased region" description="Acidic residues" evidence="4">
    <location>
        <begin position="851"/>
        <end position="861"/>
    </location>
</feature>
<keyword evidence="3" id="KW-0378">Hydrolase</keyword>
<dbReference type="GO" id="GO:0008234">
    <property type="term" value="F:cysteine-type peptidase activity"/>
    <property type="evidence" value="ECO:0007669"/>
    <property type="project" value="InterPro"/>
</dbReference>
<feature type="transmembrane region" description="Helical" evidence="5">
    <location>
        <begin position="97"/>
        <end position="117"/>
    </location>
</feature>
<dbReference type="GO" id="GO:0016020">
    <property type="term" value="C:membrane"/>
    <property type="evidence" value="ECO:0007669"/>
    <property type="project" value="InterPro"/>
</dbReference>
<evidence type="ECO:0000256" key="1">
    <source>
        <dbReference type="ARBA" id="ARBA00005234"/>
    </source>
</evidence>
<evidence type="ECO:0000256" key="5">
    <source>
        <dbReference type="SAM" id="Phobius"/>
    </source>
</evidence>
<gene>
    <name evidence="7" type="ORF">OXD698_LOCUS22200</name>
</gene>
<keyword evidence="5" id="KW-0472">Membrane</keyword>
<feature type="transmembrane region" description="Helical" evidence="5">
    <location>
        <begin position="384"/>
        <end position="403"/>
    </location>
</feature>
<dbReference type="PANTHER" id="PTHR23516:SF23">
    <property type="entry name" value="MOLYBDATE-ANION TRANSPORTER"/>
    <property type="match status" value="1"/>
</dbReference>
<dbReference type="AlphaFoldDB" id="A0A819FH21"/>
<feature type="transmembrane region" description="Helical" evidence="5">
    <location>
        <begin position="179"/>
        <end position="201"/>
    </location>
</feature>
<organism evidence="7 8">
    <name type="scientific">Adineta steineri</name>
    <dbReference type="NCBI Taxonomy" id="433720"/>
    <lineage>
        <taxon>Eukaryota</taxon>
        <taxon>Metazoa</taxon>
        <taxon>Spiralia</taxon>
        <taxon>Gnathifera</taxon>
        <taxon>Rotifera</taxon>
        <taxon>Eurotatoria</taxon>
        <taxon>Bdelloidea</taxon>
        <taxon>Adinetida</taxon>
        <taxon>Adinetidae</taxon>
        <taxon>Adineta</taxon>
    </lineage>
</organism>
<keyword evidence="2" id="KW-0645">Protease</keyword>
<name>A0A819FH21_9BILA</name>
<evidence type="ECO:0000313" key="7">
    <source>
        <dbReference type="EMBL" id="CAF3868030.1"/>
    </source>
</evidence>
<sequence length="1053" mass="119766">MTHALVADSDDPSTKSSSNSQAFKRLQFVYLIGYVLASAGDHLQGPYRYALYESYDRQRSTIQRLYLVAGLSTLFLGTIVSSLADKYGRRSACIQCGLVYIFTCATLNINILWILYLGSISRGIAHSLFNTNFEAWLIQDHHNNGLSTDSLKQILRDASVLSSIAAIAVGFISQFSVQLLGYVAPIDIAIGVYVIMIVFIATQWTENYGDKEASAAASFINAVQALRDDPRIVLIGSITALFDATLYIFVIEWTPALENAKMWIVSEPLPLGIIFSCYMLFMMIGSFAFKPLSKRFRVQSYMLVIILLTGVALAMPVIFPNVQPVVLVSFFVYEFCVGVYQPSISLLRSQYLPDSTRGTLMNYFNIPRFALFFGVTFWQFPLTVIFAYCSAMLLVAFVCLLILRSMKAPEEHIVSSENVVLLPQTTLEASDGIDNKKHSQQIITKFQFNFLRLYRTNYELILTNGLMAKKSKPQPEVICLSDDDDDGDNNNNNKTKLDESIVTPIKQQSSAIINGKDKTDTSQKSDWMVHRKDIIRIPDLPIKQSELIKKPYELYCSAVRFGIVEFSVEAETILMKDIEFELKLKSTFMDNLNIKLAYTDILSFFYSFQSQPPAAFIQVRPDFADLFATYIPSTDEHGKQFDPNSKDERRRRIVLCLKHLESEPEKITTSSIFYFLRAKSSTMNICCINGSKAQEIYNLSRFARASALGSISTPFVINANDLTAKVVGLNNNTIRFDLSRDDLMCLNEGEFLNDTIIDFYLQYVYYEKLSEEDRKRTYLFNSFFYTRLTRKGNDDISNISPAERRYNRVKRWLRDVDIFSKDYLIVPINQTAHWYIVLIQFHNNVPTEGDLISDDDDDDETHENQSNSKKKKKIIQHSNEVPSNNGTTTDGESSITTSHRTEVLDEADEITTNTDNHLKDAHSKNRSQTPAIVLFDSLHAGSKNRVAATLREFLQLEYDHKKPLPVGSTARKIFNLDTIPTIEAAVPQQPNYFDCGLFILQYIENFFAHHRSSTINFQSPLTFANWCEKTITGPSKRQQIFNIINQHVITKEM</sequence>
<dbReference type="InterPro" id="IPR036259">
    <property type="entry name" value="MFS_trans_sf"/>
</dbReference>
<dbReference type="SUPFAM" id="SSF54001">
    <property type="entry name" value="Cysteine proteinases"/>
    <property type="match status" value="1"/>
</dbReference>
<feature type="transmembrane region" description="Helical" evidence="5">
    <location>
        <begin position="301"/>
        <end position="319"/>
    </location>
</feature>
<feature type="transmembrane region" description="Helical" evidence="5">
    <location>
        <begin position="154"/>
        <end position="173"/>
    </location>
</feature>
<reference evidence="7" key="1">
    <citation type="submission" date="2021-02" db="EMBL/GenBank/DDBJ databases">
        <authorList>
            <person name="Nowell W R."/>
        </authorList>
    </citation>
    <scope>NUCLEOTIDE SEQUENCE</scope>
</reference>
<evidence type="ECO:0000256" key="3">
    <source>
        <dbReference type="ARBA" id="ARBA00022801"/>
    </source>
</evidence>